<feature type="domain" description="DUF4758" evidence="4">
    <location>
        <begin position="726"/>
        <end position="816"/>
    </location>
</feature>
<feature type="compositionally biased region" description="Polar residues" evidence="3">
    <location>
        <begin position="840"/>
        <end position="859"/>
    </location>
</feature>
<evidence type="ECO:0000256" key="3">
    <source>
        <dbReference type="SAM" id="MobiDB-lite"/>
    </source>
</evidence>
<sequence length="1344" mass="147725">MDQANLPRVLVKELRFFVVCGLIIGLLSVQTVSSRSSCDLRTHFPCRTTSSICIELSQVRDGKKDCPDGSDEECPDGMHRCMCGLPRCIERNKVGDGIKHCQDGSDEGEDSGNHLCPESFGGEDPFEVEMKKRRRRNPHNRNDPVVYPSGIISAFIGTEVNGDRTTYHTTQLYRTYVDGSYTEILHSTSMISPTPTFNDERRMESTTNVHRFGSLNSGKVYLTAVNEPRSSISNLESDSGIEVSGTFLPPAGLMSTKHFGLDISAKTIGTLYPAKSDSSIIVVTGTAGTFVQRGPTADMTYPVFTGSYISGLENPTTYKFFFGNRPLTSDVRVILPTASANVFESTERYEAEESGLQGSISRRNDVIEDSLNDANVNGDFPGPFYVPSNKSEEYYQSLPTMRPDVKPVAVTRYVQPSAYPETEEAVLAVADGNTIGVVGTIRRPNKETTLRGHEGYHRQSRLYNPSATGRRVGQGGATIITDQFFFPGHRVETSVVGDTSVAYNRDISNAFYNVDGFSVQDQLRRFVKPSVVKDKRLTRTVGLYGPIYEVDDLSLSHSTSKSSSEANLKVVSSTENESNDEDFTTTLYGFAEFSTRISGTHYIFLPASTRPRTFTPRVTRTSFSSGVSIPPKNPNASNKDNPEAFFRKPLFGTETREFISQKSMFTSTVKEPVEIQKTMFTSTVMTKQPDDRSRARKVDSTVDTVIAETLPLDLATVYTSANERTASVNDGRLFLNLQSMKKHSMLNDNSLTLDISEIVDSVEGTDENIEPAHPTGLVSSITGTEIYDGTTTHWTTLIFGTYIDNTYAHVIESTSSIFFTVSKTASPEETLLTESETSENRFTSSFPEETFSPTNLESSTENKIEILSSLSDLSSMAMNSKSKSEDSISATPKLEILTSGFILPGLRSIYNEDSIKVESSETITSGSSVHLLSEISSTDISPGVVYVDEKETTLSHNLEKTEDDAIHILTDGFILPDAPQPTLSSSLLNTEEISREPKDLKSLTTDDLLEIVNRKISEISSSSDKEGNNAESSVSTTDAEVVTANEYTSTTSMEFYNENGPREKETSSSLVLLTGDFILPSMTTEYETEVSTEDKSISSTITGDFILPSTSNLNENLYSAEETNSTPESLSILTDGFILPGVAQSFNSPQSQSSTINVLPSSALLTADNFLTEDEDDKNELAGGRSAGNEEKTIILDVDIKPSKSIVPSDEKEEVPNDLSENENNRSGKALNIAFLSTENPNAEEILPSISFPVTYFTTSTYFTTYLAEGKRIITSRKETLSNVYTNSEQLKLAKLNPTETIIMPQIQPTKSIDPSDDLTTFPYLQNFKKDGSKGFFPSNVEIK</sequence>
<dbReference type="PRINTS" id="PR00261">
    <property type="entry name" value="LDLRECEPTOR"/>
</dbReference>
<dbReference type="Pfam" id="PF15950">
    <property type="entry name" value="DUF4758"/>
    <property type="match status" value="2"/>
</dbReference>
<dbReference type="SUPFAM" id="SSF57424">
    <property type="entry name" value="LDL receptor-like module"/>
    <property type="match status" value="1"/>
</dbReference>
<dbReference type="InterPro" id="IPR036055">
    <property type="entry name" value="LDL_receptor-like_sf"/>
</dbReference>
<evidence type="ECO:0000259" key="4">
    <source>
        <dbReference type="Pfam" id="PF15950"/>
    </source>
</evidence>
<evidence type="ECO:0000313" key="5">
    <source>
        <dbReference type="EMBL" id="KAF8783337.1"/>
    </source>
</evidence>
<feature type="region of interest" description="Disordered" evidence="3">
    <location>
        <begin position="1205"/>
        <end position="1224"/>
    </location>
</feature>
<feature type="region of interest" description="Disordered" evidence="3">
    <location>
        <begin position="621"/>
        <end position="643"/>
    </location>
</feature>
<protein>
    <submittedName>
        <fullName evidence="5">Low-density lipoprotein receptor-related like protein</fullName>
    </submittedName>
</protein>
<accession>A0A8T0F0H6</accession>
<dbReference type="EMBL" id="JABXBU010001863">
    <property type="protein sequence ID" value="KAF8783337.1"/>
    <property type="molecule type" value="Genomic_DNA"/>
</dbReference>
<dbReference type="PANTHER" id="PTHR39072">
    <property type="entry name" value="RE48511P"/>
    <property type="match status" value="1"/>
</dbReference>
<evidence type="ECO:0000256" key="2">
    <source>
        <dbReference type="PROSITE-ProRule" id="PRU00124"/>
    </source>
</evidence>
<keyword evidence="6" id="KW-1185">Reference proteome</keyword>
<dbReference type="Proteomes" id="UP000807504">
    <property type="component" value="Unassembled WGS sequence"/>
</dbReference>
<comment type="caution">
    <text evidence="2">Lacks conserved residue(s) required for the propagation of feature annotation.</text>
</comment>
<keyword evidence="5" id="KW-0449">Lipoprotein</keyword>
<dbReference type="InterPro" id="IPR031866">
    <property type="entry name" value="DUF4758"/>
</dbReference>
<name>A0A8T0F0H6_ARGBR</name>
<dbReference type="CDD" id="cd00112">
    <property type="entry name" value="LDLa"/>
    <property type="match status" value="2"/>
</dbReference>
<dbReference type="PANTHER" id="PTHR39072:SF2">
    <property type="match status" value="1"/>
</dbReference>
<evidence type="ECO:0000256" key="1">
    <source>
        <dbReference type="ARBA" id="ARBA00023157"/>
    </source>
</evidence>
<reference evidence="5" key="1">
    <citation type="journal article" date="2020" name="bioRxiv">
        <title>Chromosome-level reference genome of the European wasp spider Argiope bruennichi: a resource for studies on range expansion and evolutionary adaptation.</title>
        <authorList>
            <person name="Sheffer M.M."/>
            <person name="Hoppe A."/>
            <person name="Krehenwinkel H."/>
            <person name="Uhl G."/>
            <person name="Kuss A.W."/>
            <person name="Jensen L."/>
            <person name="Jensen C."/>
            <person name="Gillespie R.G."/>
            <person name="Hoff K.J."/>
            <person name="Prost S."/>
        </authorList>
    </citation>
    <scope>NUCLEOTIDE SEQUENCE</scope>
</reference>
<feature type="domain" description="DUF4758" evidence="4">
    <location>
        <begin position="140"/>
        <end position="189"/>
    </location>
</feature>
<dbReference type="InterPro" id="IPR002172">
    <property type="entry name" value="LDrepeatLR_classA_rpt"/>
</dbReference>
<evidence type="ECO:0000313" key="6">
    <source>
        <dbReference type="Proteomes" id="UP000807504"/>
    </source>
</evidence>
<gene>
    <name evidence="5" type="ORF">HNY73_013511</name>
</gene>
<comment type="caution">
    <text evidence="5">The sequence shown here is derived from an EMBL/GenBank/DDBJ whole genome shotgun (WGS) entry which is preliminary data.</text>
</comment>
<keyword evidence="1" id="KW-1015">Disulfide bond</keyword>
<proteinExistence type="predicted"/>
<feature type="region of interest" description="Disordered" evidence="3">
    <location>
        <begin position="102"/>
        <end position="124"/>
    </location>
</feature>
<dbReference type="Gene3D" id="4.10.400.10">
    <property type="entry name" value="Low-density Lipoprotein Receptor"/>
    <property type="match status" value="2"/>
</dbReference>
<dbReference type="SMART" id="SM00192">
    <property type="entry name" value="LDLa"/>
    <property type="match status" value="2"/>
</dbReference>
<feature type="region of interest" description="Disordered" evidence="3">
    <location>
        <begin position="830"/>
        <end position="859"/>
    </location>
</feature>
<organism evidence="5 6">
    <name type="scientific">Argiope bruennichi</name>
    <name type="common">Wasp spider</name>
    <name type="synonym">Aranea bruennichi</name>
    <dbReference type="NCBI Taxonomy" id="94029"/>
    <lineage>
        <taxon>Eukaryota</taxon>
        <taxon>Metazoa</taxon>
        <taxon>Ecdysozoa</taxon>
        <taxon>Arthropoda</taxon>
        <taxon>Chelicerata</taxon>
        <taxon>Arachnida</taxon>
        <taxon>Araneae</taxon>
        <taxon>Araneomorphae</taxon>
        <taxon>Entelegynae</taxon>
        <taxon>Araneoidea</taxon>
        <taxon>Araneidae</taxon>
        <taxon>Argiope</taxon>
    </lineage>
</organism>
<dbReference type="PROSITE" id="PS50068">
    <property type="entry name" value="LDLRA_2"/>
    <property type="match status" value="2"/>
</dbReference>
<keyword evidence="5" id="KW-0675">Receptor</keyword>
<reference evidence="5" key="2">
    <citation type="submission" date="2020-06" db="EMBL/GenBank/DDBJ databases">
        <authorList>
            <person name="Sheffer M."/>
        </authorList>
    </citation>
    <scope>NUCLEOTIDE SEQUENCE</scope>
</reference>